<dbReference type="EMBL" id="CAJNNV010030835">
    <property type="protein sequence ID" value="CAE8633724.1"/>
    <property type="molecule type" value="Genomic_DNA"/>
</dbReference>
<sequence>MSAAKIAGLARPAATAAFAARFQAEGLHNAAYRVIRSKLTLSTVGIGTYQGELGQEHDDLVVEAIVEAVRGGVNVIDTAVNYRLQQGERCVGRALQKLLLGGGSRGLTREELFISTKAGFVPGDYGSSADKEAGMRQTAQELVAAGVPADEICEEFKHTLHPKALDVLLAKSLNNLGLESVDLFYLHNAENQLGMGVDKPTLMRRICDAFEWCEQRIVDGRISAYDLATWDCFRAPPDANDSLQLSELAALAADAAAKVRGDGVEAGFQYVQIPINLGMPEALHSSTQRLEGPELTPALAWAQRHELSVFSSSSLGGGKTPAHSEACEGHALMEGRPTGAVRRLEFARSCPGVVCALVGMKRPTNVASNLALLKVAPLEPEAFGQLCDSVFAS</sequence>
<dbReference type="CDD" id="cd19099">
    <property type="entry name" value="AKR_unchar"/>
    <property type="match status" value="1"/>
</dbReference>
<dbReference type="Proteomes" id="UP000654075">
    <property type="component" value="Unassembled WGS sequence"/>
</dbReference>
<dbReference type="PANTHER" id="PTHR42686">
    <property type="entry name" value="GH17980P-RELATED"/>
    <property type="match status" value="1"/>
</dbReference>
<dbReference type="Pfam" id="PF00248">
    <property type="entry name" value="Aldo_ket_red"/>
    <property type="match status" value="1"/>
</dbReference>
<dbReference type="GO" id="GO:0016491">
    <property type="term" value="F:oxidoreductase activity"/>
    <property type="evidence" value="ECO:0007669"/>
    <property type="project" value="InterPro"/>
</dbReference>
<dbReference type="OMA" id="AIQLPFN"/>
<dbReference type="InterPro" id="IPR020471">
    <property type="entry name" value="AKR"/>
</dbReference>
<reference evidence="2" key="1">
    <citation type="submission" date="2021-02" db="EMBL/GenBank/DDBJ databases">
        <authorList>
            <person name="Dougan E. K."/>
            <person name="Rhodes N."/>
            <person name="Thang M."/>
            <person name="Chan C."/>
        </authorList>
    </citation>
    <scope>NUCLEOTIDE SEQUENCE</scope>
</reference>
<evidence type="ECO:0000313" key="2">
    <source>
        <dbReference type="EMBL" id="CAE8633724.1"/>
    </source>
</evidence>
<evidence type="ECO:0000259" key="1">
    <source>
        <dbReference type="Pfam" id="PF00248"/>
    </source>
</evidence>
<protein>
    <recommendedName>
        <fullName evidence="1">NADP-dependent oxidoreductase domain-containing protein</fullName>
    </recommendedName>
</protein>
<dbReference type="AlphaFoldDB" id="A0A813H6U6"/>
<keyword evidence="3" id="KW-1185">Reference proteome</keyword>
<dbReference type="Gene3D" id="3.20.20.100">
    <property type="entry name" value="NADP-dependent oxidoreductase domain"/>
    <property type="match status" value="1"/>
</dbReference>
<accession>A0A813H6U6</accession>
<dbReference type="GO" id="GO:0005829">
    <property type="term" value="C:cytosol"/>
    <property type="evidence" value="ECO:0007669"/>
    <property type="project" value="TreeGrafter"/>
</dbReference>
<dbReference type="InterPro" id="IPR023210">
    <property type="entry name" value="NADP_OxRdtase_dom"/>
</dbReference>
<gene>
    <name evidence="2" type="ORF">PGLA1383_LOCUS49510</name>
</gene>
<dbReference type="OrthoDB" id="48988at2759"/>
<name>A0A813H6U6_POLGL</name>
<dbReference type="SUPFAM" id="SSF51430">
    <property type="entry name" value="NAD(P)-linked oxidoreductase"/>
    <property type="match status" value="1"/>
</dbReference>
<organism evidence="2 3">
    <name type="scientific">Polarella glacialis</name>
    <name type="common">Dinoflagellate</name>
    <dbReference type="NCBI Taxonomy" id="89957"/>
    <lineage>
        <taxon>Eukaryota</taxon>
        <taxon>Sar</taxon>
        <taxon>Alveolata</taxon>
        <taxon>Dinophyceae</taxon>
        <taxon>Suessiales</taxon>
        <taxon>Suessiaceae</taxon>
        <taxon>Polarella</taxon>
    </lineage>
</organism>
<comment type="caution">
    <text evidence="2">The sequence shown here is derived from an EMBL/GenBank/DDBJ whole genome shotgun (WGS) entry which is preliminary data.</text>
</comment>
<dbReference type="PANTHER" id="PTHR42686:SF1">
    <property type="entry name" value="GH17980P-RELATED"/>
    <property type="match status" value="1"/>
</dbReference>
<dbReference type="InterPro" id="IPR036812">
    <property type="entry name" value="NAD(P)_OxRdtase_dom_sf"/>
</dbReference>
<evidence type="ECO:0000313" key="3">
    <source>
        <dbReference type="Proteomes" id="UP000654075"/>
    </source>
</evidence>
<feature type="domain" description="NADP-dependent oxidoreductase" evidence="1">
    <location>
        <begin position="44"/>
        <end position="230"/>
    </location>
</feature>
<proteinExistence type="predicted"/>